<dbReference type="AlphaFoldDB" id="A0A1V4SVG9"/>
<keyword evidence="7 8" id="KW-0472">Membrane</keyword>
<evidence type="ECO:0000256" key="6">
    <source>
        <dbReference type="ARBA" id="ARBA00022989"/>
    </source>
</evidence>
<dbReference type="GO" id="GO:0005886">
    <property type="term" value="C:plasma membrane"/>
    <property type="evidence" value="ECO:0007669"/>
    <property type="project" value="UniProtKB-SubCell"/>
</dbReference>
<evidence type="ECO:0000256" key="1">
    <source>
        <dbReference type="ARBA" id="ARBA00004651"/>
    </source>
</evidence>
<evidence type="ECO:0000256" key="3">
    <source>
        <dbReference type="ARBA" id="ARBA00022448"/>
    </source>
</evidence>
<reference evidence="9 10" key="1">
    <citation type="submission" date="2016-02" db="EMBL/GenBank/DDBJ databases">
        <title>Genome sequence of Clostridium thermobutyricum DSM 4928.</title>
        <authorList>
            <person name="Poehlein A."/>
            <person name="Daniel R."/>
        </authorList>
    </citation>
    <scope>NUCLEOTIDE SEQUENCE [LARGE SCALE GENOMIC DNA]</scope>
    <source>
        <strain evidence="9 10">DSM 4928</strain>
    </source>
</reference>
<name>A0A1V4SVG9_9CLOT</name>
<keyword evidence="6 8" id="KW-1133">Transmembrane helix</keyword>
<comment type="similarity">
    <text evidence="2">Belongs to the binding-protein-dependent transport system permease family. FecCD subfamily.</text>
</comment>
<comment type="caution">
    <text evidence="9">The sequence shown here is derived from an EMBL/GenBank/DDBJ whole genome shotgun (WGS) entry which is preliminary data.</text>
</comment>
<sequence length="351" mass="37477">MILKDLKGKIIFIILIGILILVSLFSMSMGSLKISFRDIYEILGNKLFNLSLSPHIKQSTVDIIWQIRFPRVILGAVVGIGLALCGVVMQATVQNPLADPYILGISSGGTLGATFSVLVFSVYFSSSSISLSISVAAFIGALLSSIVVFKISTIGGRMTPVKLVLSGVVVNFICTAFSSLMIYMSNDNGAVRSISDWTMGSLAGATLKNITLPLISVILIGGFFLTQSRILNIMLLGDESAITLGVDLNKYRKIYLLLTAFLTGIMVASCGIIGFVGLVIPHITRSLVGTNHKINTPCAMLIGGIFLMLSDIVARSLLTSMELPIGIITSIIGAPFFMYILIKKSYSFGGA</sequence>
<feature type="transmembrane region" description="Helical" evidence="8">
    <location>
        <begin position="254"/>
        <end position="280"/>
    </location>
</feature>
<organism evidence="9 10">
    <name type="scientific">Clostridium thermobutyricum DSM 4928</name>
    <dbReference type="NCBI Taxonomy" id="1121339"/>
    <lineage>
        <taxon>Bacteria</taxon>
        <taxon>Bacillati</taxon>
        <taxon>Bacillota</taxon>
        <taxon>Clostridia</taxon>
        <taxon>Eubacteriales</taxon>
        <taxon>Clostridiaceae</taxon>
        <taxon>Clostridium</taxon>
    </lineage>
</organism>
<dbReference type="InterPro" id="IPR037294">
    <property type="entry name" value="ABC_BtuC-like"/>
</dbReference>
<evidence type="ECO:0000256" key="5">
    <source>
        <dbReference type="ARBA" id="ARBA00022692"/>
    </source>
</evidence>
<dbReference type="PANTHER" id="PTHR30472:SF25">
    <property type="entry name" value="ABC TRANSPORTER PERMEASE PROTEIN MJ0876-RELATED"/>
    <property type="match status" value="1"/>
</dbReference>
<dbReference type="PANTHER" id="PTHR30472">
    <property type="entry name" value="FERRIC ENTEROBACTIN TRANSPORT SYSTEM PERMEASE PROTEIN"/>
    <property type="match status" value="1"/>
</dbReference>
<dbReference type="FunFam" id="1.10.3470.10:FF:000001">
    <property type="entry name" value="Vitamin B12 ABC transporter permease BtuC"/>
    <property type="match status" value="1"/>
</dbReference>
<feature type="transmembrane region" description="Helical" evidence="8">
    <location>
        <begin position="69"/>
        <end position="89"/>
    </location>
</feature>
<accession>A0A1V4SVG9</accession>
<proteinExistence type="inferred from homology"/>
<feature type="transmembrane region" description="Helical" evidence="8">
    <location>
        <begin position="12"/>
        <end position="32"/>
    </location>
</feature>
<evidence type="ECO:0000256" key="8">
    <source>
        <dbReference type="SAM" id="Phobius"/>
    </source>
</evidence>
<comment type="subcellular location">
    <subcellularLocation>
        <location evidence="1">Cell membrane</location>
        <topology evidence="1">Multi-pass membrane protein</topology>
    </subcellularLocation>
</comment>
<dbReference type="Proteomes" id="UP000191448">
    <property type="component" value="Unassembled WGS sequence"/>
</dbReference>
<evidence type="ECO:0000256" key="4">
    <source>
        <dbReference type="ARBA" id="ARBA00022475"/>
    </source>
</evidence>
<dbReference type="OrthoDB" id="9792889at2"/>
<feature type="transmembrane region" description="Helical" evidence="8">
    <location>
        <begin position="300"/>
        <end position="318"/>
    </location>
</feature>
<dbReference type="SUPFAM" id="SSF81345">
    <property type="entry name" value="ABC transporter involved in vitamin B12 uptake, BtuC"/>
    <property type="match status" value="1"/>
</dbReference>
<dbReference type="Pfam" id="PF01032">
    <property type="entry name" value="FecCD"/>
    <property type="match status" value="1"/>
</dbReference>
<dbReference type="GO" id="GO:0033214">
    <property type="term" value="P:siderophore-iron import into cell"/>
    <property type="evidence" value="ECO:0007669"/>
    <property type="project" value="TreeGrafter"/>
</dbReference>
<evidence type="ECO:0000313" key="9">
    <source>
        <dbReference type="EMBL" id="OPX47452.1"/>
    </source>
</evidence>
<keyword evidence="5 8" id="KW-0812">Transmembrane</keyword>
<keyword evidence="4" id="KW-1003">Cell membrane</keyword>
<evidence type="ECO:0000256" key="2">
    <source>
        <dbReference type="ARBA" id="ARBA00007935"/>
    </source>
</evidence>
<feature type="transmembrane region" description="Helical" evidence="8">
    <location>
        <begin position="325"/>
        <end position="342"/>
    </location>
</feature>
<keyword evidence="3" id="KW-0813">Transport</keyword>
<dbReference type="GO" id="GO:0022857">
    <property type="term" value="F:transmembrane transporter activity"/>
    <property type="evidence" value="ECO:0007669"/>
    <property type="project" value="InterPro"/>
</dbReference>
<dbReference type="RefSeq" id="WP_080023207.1">
    <property type="nucleotide sequence ID" value="NZ_LTAY01000048.1"/>
</dbReference>
<evidence type="ECO:0000256" key="7">
    <source>
        <dbReference type="ARBA" id="ARBA00023136"/>
    </source>
</evidence>
<dbReference type="Gene3D" id="1.10.3470.10">
    <property type="entry name" value="ABC transporter involved in vitamin B12 uptake, BtuC"/>
    <property type="match status" value="1"/>
</dbReference>
<dbReference type="CDD" id="cd06550">
    <property type="entry name" value="TM_ABC_iron-siderophores_like"/>
    <property type="match status" value="1"/>
</dbReference>
<dbReference type="InterPro" id="IPR000522">
    <property type="entry name" value="ABC_transptr_permease_BtuC"/>
</dbReference>
<dbReference type="EMBL" id="LTAY01000048">
    <property type="protein sequence ID" value="OPX47452.1"/>
    <property type="molecule type" value="Genomic_DNA"/>
</dbReference>
<feature type="transmembrane region" description="Helical" evidence="8">
    <location>
        <begin position="163"/>
        <end position="185"/>
    </location>
</feature>
<feature type="transmembrane region" description="Helical" evidence="8">
    <location>
        <begin position="205"/>
        <end position="225"/>
    </location>
</feature>
<evidence type="ECO:0000313" key="10">
    <source>
        <dbReference type="Proteomes" id="UP000191448"/>
    </source>
</evidence>
<gene>
    <name evidence="9" type="primary">hmuU_3</name>
    <name evidence="9" type="ORF">CLTHE_20150</name>
</gene>
<feature type="transmembrane region" description="Helical" evidence="8">
    <location>
        <begin position="129"/>
        <end position="151"/>
    </location>
</feature>
<protein>
    <submittedName>
        <fullName evidence="9">Hemin transport system permease protein HmuU</fullName>
    </submittedName>
</protein>